<comment type="caution">
    <text evidence="1">The sequence shown here is derived from an EMBL/GenBank/DDBJ whole genome shotgun (WGS) entry which is preliminary data.</text>
</comment>
<accession>A0A5A7PJE3</accession>
<organism evidence="1 2">
    <name type="scientific">Striga asiatica</name>
    <name type="common">Asiatic witchweed</name>
    <name type="synonym">Buchnera asiatica</name>
    <dbReference type="NCBI Taxonomy" id="4170"/>
    <lineage>
        <taxon>Eukaryota</taxon>
        <taxon>Viridiplantae</taxon>
        <taxon>Streptophyta</taxon>
        <taxon>Embryophyta</taxon>
        <taxon>Tracheophyta</taxon>
        <taxon>Spermatophyta</taxon>
        <taxon>Magnoliopsida</taxon>
        <taxon>eudicotyledons</taxon>
        <taxon>Gunneridae</taxon>
        <taxon>Pentapetalae</taxon>
        <taxon>asterids</taxon>
        <taxon>lamiids</taxon>
        <taxon>Lamiales</taxon>
        <taxon>Orobanchaceae</taxon>
        <taxon>Buchnereae</taxon>
        <taxon>Striga</taxon>
    </lineage>
</organism>
<evidence type="ECO:0000313" key="2">
    <source>
        <dbReference type="Proteomes" id="UP000325081"/>
    </source>
</evidence>
<dbReference type="EMBL" id="BKCP01004627">
    <property type="protein sequence ID" value="GER32728.1"/>
    <property type="molecule type" value="Genomic_DNA"/>
</dbReference>
<proteinExistence type="predicted"/>
<protein>
    <submittedName>
        <fullName evidence="1">Glutaredoxin-like protein NrdH</fullName>
    </submittedName>
</protein>
<gene>
    <name evidence="1" type="ORF">STAS_08807</name>
</gene>
<dbReference type="OrthoDB" id="193380at2759"/>
<reference evidence="2" key="1">
    <citation type="journal article" date="2019" name="Curr. Biol.">
        <title>Genome Sequence of Striga asiatica Provides Insight into the Evolution of Plant Parasitism.</title>
        <authorList>
            <person name="Yoshida S."/>
            <person name="Kim S."/>
            <person name="Wafula E.K."/>
            <person name="Tanskanen J."/>
            <person name="Kim Y.M."/>
            <person name="Honaas L."/>
            <person name="Yang Z."/>
            <person name="Spallek T."/>
            <person name="Conn C.E."/>
            <person name="Ichihashi Y."/>
            <person name="Cheong K."/>
            <person name="Cui S."/>
            <person name="Der J.P."/>
            <person name="Gundlach H."/>
            <person name="Jiao Y."/>
            <person name="Hori C."/>
            <person name="Ishida J.K."/>
            <person name="Kasahara H."/>
            <person name="Kiba T."/>
            <person name="Kim M.S."/>
            <person name="Koo N."/>
            <person name="Laohavisit A."/>
            <person name="Lee Y.H."/>
            <person name="Lumba S."/>
            <person name="McCourt P."/>
            <person name="Mortimer J.C."/>
            <person name="Mutuku J.M."/>
            <person name="Nomura T."/>
            <person name="Sasaki-Sekimoto Y."/>
            <person name="Seto Y."/>
            <person name="Wang Y."/>
            <person name="Wakatake T."/>
            <person name="Sakakibara H."/>
            <person name="Demura T."/>
            <person name="Yamaguchi S."/>
            <person name="Yoneyama K."/>
            <person name="Manabe R.I."/>
            <person name="Nelson D.C."/>
            <person name="Schulman A.H."/>
            <person name="Timko M.P."/>
            <person name="dePamphilis C.W."/>
            <person name="Choi D."/>
            <person name="Shirasu K."/>
        </authorList>
    </citation>
    <scope>NUCLEOTIDE SEQUENCE [LARGE SCALE GENOMIC DNA]</scope>
    <source>
        <strain evidence="2">cv. UVA1</strain>
    </source>
</reference>
<name>A0A5A7PJE3_STRAF</name>
<keyword evidence="2" id="KW-1185">Reference proteome</keyword>
<dbReference type="Proteomes" id="UP000325081">
    <property type="component" value="Unassembled WGS sequence"/>
</dbReference>
<evidence type="ECO:0000313" key="1">
    <source>
        <dbReference type="EMBL" id="GER32728.1"/>
    </source>
</evidence>
<sequence length="100" mass="10397">MSVGCCYEKGYRRADASLFPSVPLAAVAARVGYYRQTMVGLGGKLRWHLDPPFNFNRYKSAPASSASGDGLSDTAAAAGGVVGGGMAGVWWLKVLKVIGG</sequence>
<dbReference type="AlphaFoldDB" id="A0A5A7PJE3"/>